<evidence type="ECO:0000256" key="9">
    <source>
        <dbReference type="ARBA" id="ARBA00034808"/>
    </source>
</evidence>
<dbReference type="InterPro" id="IPR000212">
    <property type="entry name" value="DNA_helicase_UvrD/REP"/>
</dbReference>
<feature type="domain" description="UvrD-like helicase C-terminal" evidence="15">
    <location>
        <begin position="325"/>
        <end position="607"/>
    </location>
</feature>
<dbReference type="PANTHER" id="PTHR11070">
    <property type="entry name" value="UVRD / RECB / PCRA DNA HELICASE FAMILY MEMBER"/>
    <property type="match status" value="1"/>
</dbReference>
<name>K0X6S1_9BACT</name>
<dbReference type="EMBL" id="ADLE01000013">
    <property type="protein sequence ID" value="EJZ63399.1"/>
    <property type="molecule type" value="Genomic_DNA"/>
</dbReference>
<keyword evidence="4 12" id="KW-0347">Helicase</keyword>
<keyword evidence="6" id="KW-0238">DNA-binding</keyword>
<dbReference type="Pfam" id="PF00580">
    <property type="entry name" value="UvrD-helicase"/>
    <property type="match status" value="1"/>
</dbReference>
<evidence type="ECO:0000259" key="14">
    <source>
        <dbReference type="PROSITE" id="PS51198"/>
    </source>
</evidence>
<dbReference type="PROSITE" id="PS51217">
    <property type="entry name" value="UVRD_HELICASE_CTER"/>
    <property type="match status" value="1"/>
</dbReference>
<evidence type="ECO:0000256" key="2">
    <source>
        <dbReference type="ARBA" id="ARBA00022741"/>
    </source>
</evidence>
<comment type="catalytic activity">
    <reaction evidence="8">
        <text>Couples ATP hydrolysis with the unwinding of duplex DNA by translocating in the 3'-5' direction.</text>
        <dbReference type="EC" id="5.6.2.4"/>
    </reaction>
</comment>
<comment type="caution">
    <text evidence="16">The sequence shown here is derived from an EMBL/GenBank/DDBJ whole genome shotgun (WGS) entry which is preliminary data.</text>
</comment>
<dbReference type="InterPro" id="IPR027417">
    <property type="entry name" value="P-loop_NTPase"/>
</dbReference>
<keyword evidence="17" id="KW-1185">Reference proteome</keyword>
<dbReference type="AlphaFoldDB" id="K0X6S1"/>
<keyword evidence="3 12" id="KW-0378">Hydrolase</keyword>
<evidence type="ECO:0000259" key="15">
    <source>
        <dbReference type="PROSITE" id="PS51217"/>
    </source>
</evidence>
<evidence type="ECO:0000256" key="13">
    <source>
        <dbReference type="SAM" id="MobiDB-lite"/>
    </source>
</evidence>
<evidence type="ECO:0000313" key="16">
    <source>
        <dbReference type="EMBL" id="EJZ63399.1"/>
    </source>
</evidence>
<proteinExistence type="inferred from homology"/>
<sequence length="817" mass="93355">MILKKIDNTQTKPRLVSINPLHYLCTKQRKRKVEQDFLNSLNDQQREAVLYTDGPELVIAGAGSGKTRVLTYKIAHLLQMGYPPYRLLALTFTNKAANEMKERIAALVGTETAQRLWAGTFHSIFSRILRANADRIGYRHDFTIYDASDSLSLIKSIIRELQLDDKTYKPTTVQAIISHAKNALIEPQAYARNRELIEMDTRSKRPLIHEIYRIYRQRCSVSGAMDFDDLLLNTNILFRDHPDVLQHYRDLFAYILVDEYQDTNFAQHLIVSQLGKDHNHICVVGDDAQSIYSFRGANIHNILGLSKEFPGLKIFKLERNYRSTQNIVNAANSLIAKNKEQIPKQVFSEKEQGNKVQVISAYSDFEEGFIVSNRIAEMRITTHCDYNDFAVLYRTNAQSRVLEEALRKRNIPYRIYGGMSFYQRKEIKDAIAYFRLTINPDDEEALKRVINYPARGIGNTTLSKLIERAHSQESSIWNVISDPIGYNLAVNNGTLNKLKTFKDLIDELRYEADKKNTPELAETIIKRSGIWGEISSDRTPENISRQENIEELLNGVREFCALREEAGEEQTSLSDFLAEISLATDQDNGDETEQDKVTLMTVHASKGLEFKQVFIVGVEEDLFPSAMSKNSEREIEEERRLLYVAITRAEENCTLTYALSRYRNGQTVSSPPSRFIKDLDSRYVDMPVQTKQESPRETISWNRFPFDAERPRKTSRWNEEDTDRTPAPRPFTAPSPGKRLTKIDSKPTGETHSTTQSTVATAAGQVEIGTFICHARFGNGTVTAIEDTGDNCKITVEFENVGRKQLLLKFAKFTIIE</sequence>
<dbReference type="SUPFAM" id="SSF52540">
    <property type="entry name" value="P-loop containing nucleoside triphosphate hydrolases"/>
    <property type="match status" value="1"/>
</dbReference>
<organism evidence="16 17">
    <name type="scientific">Barnesiella intestinihominis YIT 11860</name>
    <dbReference type="NCBI Taxonomy" id="742726"/>
    <lineage>
        <taxon>Bacteria</taxon>
        <taxon>Pseudomonadati</taxon>
        <taxon>Bacteroidota</taxon>
        <taxon>Bacteroidia</taxon>
        <taxon>Bacteroidales</taxon>
        <taxon>Barnesiellaceae</taxon>
        <taxon>Barnesiella</taxon>
    </lineage>
</organism>
<dbReference type="Gene3D" id="1.10.10.160">
    <property type="match status" value="1"/>
</dbReference>
<evidence type="ECO:0000256" key="11">
    <source>
        <dbReference type="ARBA" id="ARBA00048988"/>
    </source>
</evidence>
<dbReference type="GO" id="GO:0000725">
    <property type="term" value="P:recombinational repair"/>
    <property type="evidence" value="ECO:0007669"/>
    <property type="project" value="TreeGrafter"/>
</dbReference>
<feature type="compositionally biased region" description="Basic and acidic residues" evidence="13">
    <location>
        <begin position="712"/>
        <end position="726"/>
    </location>
</feature>
<evidence type="ECO:0000256" key="8">
    <source>
        <dbReference type="ARBA" id="ARBA00034617"/>
    </source>
</evidence>
<dbReference type="GO" id="GO:0005829">
    <property type="term" value="C:cytosol"/>
    <property type="evidence" value="ECO:0007669"/>
    <property type="project" value="TreeGrafter"/>
</dbReference>
<dbReference type="Gene3D" id="3.40.50.300">
    <property type="entry name" value="P-loop containing nucleotide triphosphate hydrolases"/>
    <property type="match status" value="2"/>
</dbReference>
<dbReference type="InterPro" id="IPR013986">
    <property type="entry name" value="DExx_box_DNA_helicase_dom_sf"/>
</dbReference>
<keyword evidence="7" id="KW-0413">Isomerase</keyword>
<gene>
    <name evidence="16" type="ORF">HMPREF9448_01795</name>
</gene>
<dbReference type="GO" id="GO:0016887">
    <property type="term" value="F:ATP hydrolysis activity"/>
    <property type="evidence" value="ECO:0007669"/>
    <property type="project" value="RHEA"/>
</dbReference>
<feature type="region of interest" description="Disordered" evidence="13">
    <location>
        <begin position="712"/>
        <end position="757"/>
    </location>
</feature>
<keyword evidence="5 12" id="KW-0067">ATP-binding</keyword>
<comment type="similarity">
    <text evidence="1">Belongs to the helicase family. UvrD subfamily.</text>
</comment>
<keyword evidence="2 12" id="KW-0547">Nucleotide-binding</keyword>
<dbReference type="Proteomes" id="UP000006044">
    <property type="component" value="Unassembled WGS sequence"/>
</dbReference>
<evidence type="ECO:0000256" key="6">
    <source>
        <dbReference type="ARBA" id="ARBA00023125"/>
    </source>
</evidence>
<protein>
    <recommendedName>
        <fullName evidence="9">DNA 3'-5' helicase</fullName>
        <ecNumber evidence="9">5.6.2.4</ecNumber>
    </recommendedName>
    <alternativeName>
        <fullName evidence="10">DNA 3'-5' helicase II</fullName>
    </alternativeName>
</protein>
<reference evidence="16 17" key="1">
    <citation type="submission" date="2012-08" db="EMBL/GenBank/DDBJ databases">
        <title>The Genome Sequence of Barnesiella intestinihominis YIT 11860.</title>
        <authorList>
            <consortium name="The Broad Institute Genome Sequencing Platform"/>
            <person name="Earl A."/>
            <person name="Ward D."/>
            <person name="Feldgarden M."/>
            <person name="Gevers D."/>
            <person name="Morotomi M."/>
            <person name="Walker B."/>
            <person name="Young S.K."/>
            <person name="Zeng Q."/>
            <person name="Gargeya S."/>
            <person name="Fitzgerald M."/>
            <person name="Haas B."/>
            <person name="Abouelleil A."/>
            <person name="Alvarado L."/>
            <person name="Arachchi H.M."/>
            <person name="Berlin A.M."/>
            <person name="Chapman S.B."/>
            <person name="Goldberg J."/>
            <person name="Griggs A."/>
            <person name="Gujja S."/>
            <person name="Hansen M."/>
            <person name="Howarth C."/>
            <person name="Imamovic A."/>
            <person name="Larimer J."/>
            <person name="McCowen C."/>
            <person name="Montmayeur A."/>
            <person name="Murphy C."/>
            <person name="Neiman D."/>
            <person name="Pearson M."/>
            <person name="Priest M."/>
            <person name="Roberts A."/>
            <person name="Saif S."/>
            <person name="Shea T."/>
            <person name="Sisk P."/>
            <person name="Sykes S."/>
            <person name="Wortman J."/>
            <person name="Nusbaum C."/>
            <person name="Birren B."/>
        </authorList>
    </citation>
    <scope>NUCLEOTIDE SEQUENCE [LARGE SCALE GENOMIC DNA]</scope>
    <source>
        <strain evidence="16 17">YIT 11860</strain>
    </source>
</reference>
<dbReference type="GO" id="GO:0033202">
    <property type="term" value="C:DNA helicase complex"/>
    <property type="evidence" value="ECO:0007669"/>
    <property type="project" value="TreeGrafter"/>
</dbReference>
<evidence type="ECO:0000256" key="12">
    <source>
        <dbReference type="PROSITE-ProRule" id="PRU00560"/>
    </source>
</evidence>
<dbReference type="GO" id="GO:0005524">
    <property type="term" value="F:ATP binding"/>
    <property type="evidence" value="ECO:0007669"/>
    <property type="project" value="UniProtKB-UniRule"/>
</dbReference>
<dbReference type="eggNOG" id="COG0210">
    <property type="taxonomic scope" value="Bacteria"/>
</dbReference>
<dbReference type="CDD" id="cd17932">
    <property type="entry name" value="DEXQc_UvrD"/>
    <property type="match status" value="1"/>
</dbReference>
<dbReference type="PROSITE" id="PS51198">
    <property type="entry name" value="UVRD_HELICASE_ATP_BIND"/>
    <property type="match status" value="1"/>
</dbReference>
<feature type="domain" description="UvrD-like helicase ATP-binding" evidence="14">
    <location>
        <begin position="39"/>
        <end position="324"/>
    </location>
</feature>
<dbReference type="Pfam" id="PF13361">
    <property type="entry name" value="UvrD_C"/>
    <property type="match status" value="1"/>
</dbReference>
<dbReference type="InterPro" id="IPR014016">
    <property type="entry name" value="UvrD-like_ATP-bd"/>
</dbReference>
<dbReference type="Gene3D" id="1.10.486.10">
    <property type="entry name" value="PCRA, domain 4"/>
    <property type="match status" value="1"/>
</dbReference>
<dbReference type="InterPro" id="IPR014017">
    <property type="entry name" value="DNA_helicase_UvrD-like_C"/>
</dbReference>
<dbReference type="PANTHER" id="PTHR11070:SF2">
    <property type="entry name" value="ATP-DEPENDENT DNA HELICASE SRS2"/>
    <property type="match status" value="1"/>
</dbReference>
<evidence type="ECO:0000313" key="17">
    <source>
        <dbReference type="Proteomes" id="UP000006044"/>
    </source>
</evidence>
<evidence type="ECO:0000256" key="4">
    <source>
        <dbReference type="ARBA" id="ARBA00022806"/>
    </source>
</evidence>
<feature type="binding site" evidence="12">
    <location>
        <begin position="60"/>
        <end position="67"/>
    </location>
    <ligand>
        <name>ATP</name>
        <dbReference type="ChEBI" id="CHEBI:30616"/>
    </ligand>
</feature>
<evidence type="ECO:0000256" key="5">
    <source>
        <dbReference type="ARBA" id="ARBA00022840"/>
    </source>
</evidence>
<evidence type="ECO:0000256" key="10">
    <source>
        <dbReference type="ARBA" id="ARBA00034923"/>
    </source>
</evidence>
<accession>K0X6S1</accession>
<comment type="catalytic activity">
    <reaction evidence="11">
        <text>ATP + H2O = ADP + phosphate + H(+)</text>
        <dbReference type="Rhea" id="RHEA:13065"/>
        <dbReference type="ChEBI" id="CHEBI:15377"/>
        <dbReference type="ChEBI" id="CHEBI:15378"/>
        <dbReference type="ChEBI" id="CHEBI:30616"/>
        <dbReference type="ChEBI" id="CHEBI:43474"/>
        <dbReference type="ChEBI" id="CHEBI:456216"/>
        <dbReference type="EC" id="5.6.2.4"/>
    </reaction>
</comment>
<dbReference type="Pfam" id="PF21196">
    <property type="entry name" value="PcrA_UvrD_tudor"/>
    <property type="match status" value="1"/>
</dbReference>
<dbReference type="HOGENOM" id="CLU_004585_5_2_10"/>
<dbReference type="PATRIC" id="fig|742726.3.peg.1882"/>
<dbReference type="OrthoDB" id="9810135at2"/>
<evidence type="ECO:0000256" key="1">
    <source>
        <dbReference type="ARBA" id="ARBA00009922"/>
    </source>
</evidence>
<dbReference type="STRING" id="742726.HMPREF9448_01795"/>
<dbReference type="EC" id="5.6.2.4" evidence="9"/>
<evidence type="ECO:0000256" key="7">
    <source>
        <dbReference type="ARBA" id="ARBA00023235"/>
    </source>
</evidence>
<dbReference type="GO" id="GO:0003677">
    <property type="term" value="F:DNA binding"/>
    <property type="evidence" value="ECO:0007669"/>
    <property type="project" value="UniProtKB-KW"/>
</dbReference>
<evidence type="ECO:0000256" key="3">
    <source>
        <dbReference type="ARBA" id="ARBA00022801"/>
    </source>
</evidence>
<dbReference type="GO" id="GO:0043138">
    <property type="term" value="F:3'-5' DNA helicase activity"/>
    <property type="evidence" value="ECO:0007669"/>
    <property type="project" value="UniProtKB-EC"/>
</dbReference>